<dbReference type="Proteomes" id="UP001162992">
    <property type="component" value="Chromosome 5"/>
</dbReference>
<comment type="caution">
    <text evidence="1">The sequence shown here is derived from an EMBL/GenBank/DDBJ whole genome shotgun (WGS) entry which is preliminary data.</text>
</comment>
<organism evidence="1 2">
    <name type="scientific">Diphasiastrum complanatum</name>
    <name type="common">Issler's clubmoss</name>
    <name type="synonym">Lycopodium complanatum</name>
    <dbReference type="NCBI Taxonomy" id="34168"/>
    <lineage>
        <taxon>Eukaryota</taxon>
        <taxon>Viridiplantae</taxon>
        <taxon>Streptophyta</taxon>
        <taxon>Embryophyta</taxon>
        <taxon>Tracheophyta</taxon>
        <taxon>Lycopodiopsida</taxon>
        <taxon>Lycopodiales</taxon>
        <taxon>Lycopodiaceae</taxon>
        <taxon>Lycopodioideae</taxon>
        <taxon>Diphasiastrum</taxon>
    </lineage>
</organism>
<sequence length="221" mass="25510">MPLFYSLAASLQQLWRPLMYHQLYHKHLHLATWKATPASLANVHSDTKNLAMARLATRASMDIPDYLPATWTKAQGKQPVGPSLNLTAEEATFSQLEALQANDNPYPDHGVEVLYRFAGLDPFQLSRYFGQRIDLGQFDKFKRIFHHSTYRLLLDHKRRCILSSLYVSENCFKQRVLVFGHWSDQHGIFEFTLVQRLGGSWDGYWLTESLHYDGYDVSADS</sequence>
<protein>
    <submittedName>
        <fullName evidence="1">Uncharacterized protein</fullName>
    </submittedName>
</protein>
<proteinExistence type="predicted"/>
<name>A0ACC2DLH8_DIPCM</name>
<dbReference type="EMBL" id="CM055096">
    <property type="protein sequence ID" value="KAJ7555135.1"/>
    <property type="molecule type" value="Genomic_DNA"/>
</dbReference>
<reference evidence="2" key="1">
    <citation type="journal article" date="2024" name="Proc. Natl. Acad. Sci. U.S.A.">
        <title>Extraordinary preservation of gene collinearity over three hundred million years revealed in homosporous lycophytes.</title>
        <authorList>
            <person name="Li C."/>
            <person name="Wickell D."/>
            <person name="Kuo L.Y."/>
            <person name="Chen X."/>
            <person name="Nie B."/>
            <person name="Liao X."/>
            <person name="Peng D."/>
            <person name="Ji J."/>
            <person name="Jenkins J."/>
            <person name="Williams M."/>
            <person name="Shu S."/>
            <person name="Plott C."/>
            <person name="Barry K."/>
            <person name="Rajasekar S."/>
            <person name="Grimwood J."/>
            <person name="Han X."/>
            <person name="Sun S."/>
            <person name="Hou Z."/>
            <person name="He W."/>
            <person name="Dai G."/>
            <person name="Sun C."/>
            <person name="Schmutz J."/>
            <person name="Leebens-Mack J.H."/>
            <person name="Li F.W."/>
            <person name="Wang L."/>
        </authorList>
    </citation>
    <scope>NUCLEOTIDE SEQUENCE [LARGE SCALE GENOMIC DNA]</scope>
    <source>
        <strain evidence="2">cv. PW_Plant_1</strain>
    </source>
</reference>
<keyword evidence="2" id="KW-1185">Reference proteome</keyword>
<evidence type="ECO:0000313" key="1">
    <source>
        <dbReference type="EMBL" id="KAJ7555135.1"/>
    </source>
</evidence>
<accession>A0ACC2DLH8</accession>
<gene>
    <name evidence="1" type="ORF">O6H91_05G023700</name>
</gene>
<evidence type="ECO:0000313" key="2">
    <source>
        <dbReference type="Proteomes" id="UP001162992"/>
    </source>
</evidence>